<accession>A0A0M9EY83</accession>
<proteinExistence type="predicted"/>
<feature type="compositionally biased region" description="Basic and acidic residues" evidence="1">
    <location>
        <begin position="42"/>
        <end position="60"/>
    </location>
</feature>
<feature type="compositionally biased region" description="Pro residues" evidence="1">
    <location>
        <begin position="160"/>
        <end position="176"/>
    </location>
</feature>
<evidence type="ECO:0000256" key="1">
    <source>
        <dbReference type="SAM" id="MobiDB-lite"/>
    </source>
</evidence>
<feature type="compositionally biased region" description="Basic and acidic residues" evidence="1">
    <location>
        <begin position="182"/>
        <end position="198"/>
    </location>
</feature>
<evidence type="ECO:0000313" key="3">
    <source>
        <dbReference type="EMBL" id="KPA41946.1"/>
    </source>
</evidence>
<dbReference type="PRINTS" id="PR01217">
    <property type="entry name" value="PRICHEXTENSN"/>
</dbReference>
<dbReference type="OrthoDB" id="5410752at2759"/>
<dbReference type="InterPro" id="IPR058348">
    <property type="entry name" value="DUF8035"/>
</dbReference>
<feature type="region of interest" description="Disordered" evidence="1">
    <location>
        <begin position="1"/>
        <end position="388"/>
    </location>
</feature>
<reference evidence="3 4" key="1">
    <citation type="submission" date="2015-04" db="EMBL/GenBank/DDBJ databases">
        <title>The draft genome sequence of Fusarium langsethiae, a T-2/HT-2 mycotoxin producer.</title>
        <authorList>
            <person name="Lysoe E."/>
            <person name="Divon H.H."/>
            <person name="Terzi V."/>
            <person name="Orru L."/>
            <person name="Lamontanara A."/>
            <person name="Kolseth A.-K."/>
            <person name="Frandsen R.J."/>
            <person name="Nielsen K."/>
            <person name="Thrane U."/>
        </authorList>
    </citation>
    <scope>NUCLEOTIDE SEQUENCE [LARGE SCALE GENOMIC DNA]</scope>
    <source>
        <strain evidence="3 4">Fl201059</strain>
    </source>
</reference>
<dbReference type="AlphaFoldDB" id="A0A0M9EY83"/>
<dbReference type="PANTHER" id="PTHR48148:SF3">
    <property type="entry name" value="KERATINOCYTE PROLINE-RICH PROTEIN"/>
    <property type="match status" value="1"/>
</dbReference>
<dbReference type="Pfam" id="PF26118">
    <property type="entry name" value="DUF8035"/>
    <property type="match status" value="1"/>
</dbReference>
<comment type="caution">
    <text evidence="3">The sequence shown here is derived from an EMBL/GenBank/DDBJ whole genome shotgun (WGS) entry which is preliminary data.</text>
</comment>
<keyword evidence="4" id="KW-1185">Reference proteome</keyword>
<evidence type="ECO:0000313" key="4">
    <source>
        <dbReference type="Proteomes" id="UP000037904"/>
    </source>
</evidence>
<feature type="compositionally biased region" description="Basic and acidic residues" evidence="1">
    <location>
        <begin position="1"/>
        <end position="14"/>
    </location>
</feature>
<feature type="compositionally biased region" description="Pro residues" evidence="1">
    <location>
        <begin position="360"/>
        <end position="379"/>
    </location>
</feature>
<name>A0A0M9EY83_FUSLA</name>
<gene>
    <name evidence="3" type="ORF">FLAG1_05183</name>
</gene>
<dbReference type="PANTHER" id="PTHR48148">
    <property type="entry name" value="KERATINOCYTE PROLINE-RICH PROTEIN"/>
    <property type="match status" value="1"/>
</dbReference>
<dbReference type="Proteomes" id="UP000037904">
    <property type="component" value="Unassembled WGS sequence"/>
</dbReference>
<evidence type="ECO:0000259" key="2">
    <source>
        <dbReference type="Pfam" id="PF26118"/>
    </source>
</evidence>
<feature type="compositionally biased region" description="Pro residues" evidence="1">
    <location>
        <begin position="203"/>
        <end position="215"/>
    </location>
</feature>
<dbReference type="EMBL" id="JXCE01000080">
    <property type="protein sequence ID" value="KPA41946.1"/>
    <property type="molecule type" value="Genomic_DNA"/>
</dbReference>
<sequence length="519" mass="60823">MSRVRATDFEERDYYPAPRRSAPEGLDEVDYRRRTVTISPPPREESRTPAFLRDDGRRAEAGPMVLRQRQVETIDRHRPRSPSPIARVREERIIRRPRSISPSHHSSHHSSHDHEHDHEHERSRTRVYERERVREPSQPPPRRAPSPARVVRYVERERAPSPPPAPKPSPPPPPPQTIRGPTIEREVITHYRDIDHGMIKARPPTPPPQPKPQPRAPSRVRERETDIDISLSRNRTEVDISRTTRTRSQSQERRSDFRDDELVVRRESDSRRRAHSAAPLPTPSAVDEEGDYLTGKIDSRGRMGEAWGGATKDWTLVDVPPGTERIRMDGIGGGSTETQWTRYSGARKSKFIPERDGQPSPAPRVPSPKPAIREPSPPPTRDRDTRVNVSIYDREREIDIERTRSVSRPAPPPPKDMWTEITKDLVIREAIESAGYEYEETKEFYYIMDYLKYDDVLRLVDISDEIRRSRKQRARELEYEREYQFDYERDRTRHSHPRWDEVTERETFYDSRPPRGYLR</sequence>
<feature type="domain" description="DUF8035" evidence="2">
    <location>
        <begin position="415"/>
        <end position="468"/>
    </location>
</feature>
<feature type="compositionally biased region" description="Basic and acidic residues" evidence="1">
    <location>
        <begin position="250"/>
        <end position="271"/>
    </location>
</feature>
<protein>
    <recommendedName>
        <fullName evidence="2">DUF8035 domain-containing protein</fullName>
    </recommendedName>
</protein>
<organism evidence="3 4">
    <name type="scientific">Fusarium langsethiae</name>
    <dbReference type="NCBI Taxonomy" id="179993"/>
    <lineage>
        <taxon>Eukaryota</taxon>
        <taxon>Fungi</taxon>
        <taxon>Dikarya</taxon>
        <taxon>Ascomycota</taxon>
        <taxon>Pezizomycotina</taxon>
        <taxon>Sordariomycetes</taxon>
        <taxon>Hypocreomycetidae</taxon>
        <taxon>Hypocreales</taxon>
        <taxon>Nectriaceae</taxon>
        <taxon>Fusarium</taxon>
    </lineage>
</organism>
<feature type="compositionally biased region" description="Basic and acidic residues" evidence="1">
    <location>
        <begin position="110"/>
        <end position="135"/>
    </location>
</feature>